<evidence type="ECO:0000256" key="1">
    <source>
        <dbReference type="SAM" id="MobiDB-lite"/>
    </source>
</evidence>
<name>A0ABS4ZYN3_9MYCO</name>
<organism evidence="2 3">
    <name type="scientific">Mycolicibacterium lutetiense</name>
    <dbReference type="NCBI Taxonomy" id="1641992"/>
    <lineage>
        <taxon>Bacteria</taxon>
        <taxon>Bacillati</taxon>
        <taxon>Actinomycetota</taxon>
        <taxon>Actinomycetes</taxon>
        <taxon>Mycobacteriales</taxon>
        <taxon>Mycobacteriaceae</taxon>
        <taxon>Mycolicibacterium</taxon>
    </lineage>
</organism>
<protein>
    <submittedName>
        <fullName evidence="2">Uncharacterized protein</fullName>
    </submittedName>
</protein>
<dbReference type="Proteomes" id="UP000694460">
    <property type="component" value="Unassembled WGS sequence"/>
</dbReference>
<gene>
    <name evidence="2" type="ORF">JOF57_004525</name>
</gene>
<feature type="compositionally biased region" description="Basic residues" evidence="1">
    <location>
        <begin position="34"/>
        <end position="46"/>
    </location>
</feature>
<feature type="region of interest" description="Disordered" evidence="1">
    <location>
        <begin position="26"/>
        <end position="55"/>
    </location>
</feature>
<dbReference type="EMBL" id="JAGIOP010000002">
    <property type="protein sequence ID" value="MBP2454612.1"/>
    <property type="molecule type" value="Genomic_DNA"/>
</dbReference>
<evidence type="ECO:0000313" key="2">
    <source>
        <dbReference type="EMBL" id="MBP2454612.1"/>
    </source>
</evidence>
<accession>A0ABS4ZYN3</accession>
<keyword evidence="3" id="KW-1185">Reference proteome</keyword>
<comment type="caution">
    <text evidence="2">The sequence shown here is derived from an EMBL/GenBank/DDBJ whole genome shotgun (WGS) entry which is preliminary data.</text>
</comment>
<proteinExistence type="predicted"/>
<evidence type="ECO:0000313" key="3">
    <source>
        <dbReference type="Proteomes" id="UP000694460"/>
    </source>
</evidence>
<sequence>MSTMPVRADIPRTLGRITQHERVIHGDPFEGRRTGRPRRPNRHPHTRFAGLRLGPTGSWNRIERVKSGYRTGQIRTTYLTG</sequence>
<reference evidence="2 3" key="1">
    <citation type="submission" date="2021-03" db="EMBL/GenBank/DDBJ databases">
        <title>Sequencing the genomes of 1000 actinobacteria strains.</title>
        <authorList>
            <person name="Klenk H.-P."/>
        </authorList>
    </citation>
    <scope>NUCLEOTIDE SEQUENCE [LARGE SCALE GENOMIC DNA]</scope>
    <source>
        <strain evidence="2 3">DSM 46713</strain>
    </source>
</reference>